<dbReference type="Proteomes" id="UP001054902">
    <property type="component" value="Unassembled WGS sequence"/>
</dbReference>
<organism evidence="10 11">
    <name type="scientific">Chaetoceros tenuissimus</name>
    <dbReference type="NCBI Taxonomy" id="426638"/>
    <lineage>
        <taxon>Eukaryota</taxon>
        <taxon>Sar</taxon>
        <taxon>Stramenopiles</taxon>
        <taxon>Ochrophyta</taxon>
        <taxon>Bacillariophyta</taxon>
        <taxon>Coscinodiscophyceae</taxon>
        <taxon>Chaetocerotophycidae</taxon>
        <taxon>Chaetocerotales</taxon>
        <taxon>Chaetocerotaceae</taxon>
        <taxon>Chaetoceros</taxon>
    </lineage>
</organism>
<feature type="coiled-coil region" evidence="7">
    <location>
        <begin position="156"/>
        <end position="186"/>
    </location>
</feature>
<evidence type="ECO:0000256" key="6">
    <source>
        <dbReference type="ARBA" id="ARBA00023136"/>
    </source>
</evidence>
<evidence type="ECO:0000256" key="4">
    <source>
        <dbReference type="ARBA" id="ARBA00022927"/>
    </source>
</evidence>
<dbReference type="GO" id="GO:0005794">
    <property type="term" value="C:Golgi apparatus"/>
    <property type="evidence" value="ECO:0007669"/>
    <property type="project" value="TreeGrafter"/>
</dbReference>
<comment type="caution">
    <text evidence="10">The sequence shown here is derived from an EMBL/GenBank/DDBJ whole genome shotgun (WGS) entry which is preliminary data.</text>
</comment>
<dbReference type="SUPFAM" id="SSF58038">
    <property type="entry name" value="SNARE fusion complex"/>
    <property type="match status" value="1"/>
</dbReference>
<evidence type="ECO:0000256" key="5">
    <source>
        <dbReference type="ARBA" id="ARBA00022989"/>
    </source>
</evidence>
<keyword evidence="11" id="KW-1185">Reference proteome</keyword>
<dbReference type="GO" id="GO:0015031">
    <property type="term" value="P:protein transport"/>
    <property type="evidence" value="ECO:0007669"/>
    <property type="project" value="UniProtKB-KW"/>
</dbReference>
<dbReference type="SMART" id="SM00397">
    <property type="entry name" value="t_SNARE"/>
    <property type="match status" value="1"/>
</dbReference>
<name>A0AAD3HCR5_9STRA</name>
<protein>
    <recommendedName>
        <fullName evidence="9">t-SNARE coiled-coil homology domain-containing protein</fullName>
    </recommendedName>
</protein>
<evidence type="ECO:0000313" key="10">
    <source>
        <dbReference type="EMBL" id="GFH58414.1"/>
    </source>
</evidence>
<dbReference type="GO" id="GO:0005789">
    <property type="term" value="C:endoplasmic reticulum membrane"/>
    <property type="evidence" value="ECO:0007669"/>
    <property type="project" value="TreeGrafter"/>
</dbReference>
<dbReference type="Pfam" id="PF03908">
    <property type="entry name" value="Sec20"/>
    <property type="match status" value="1"/>
</dbReference>
<dbReference type="AlphaFoldDB" id="A0AAD3HCR5"/>
<keyword evidence="5 8" id="KW-1133">Transmembrane helix</keyword>
<reference evidence="10 11" key="1">
    <citation type="journal article" date="2021" name="Sci. Rep.">
        <title>The genome of the diatom Chaetoceros tenuissimus carries an ancient integrated fragment of an extant virus.</title>
        <authorList>
            <person name="Hongo Y."/>
            <person name="Kimura K."/>
            <person name="Takaki Y."/>
            <person name="Yoshida Y."/>
            <person name="Baba S."/>
            <person name="Kobayashi G."/>
            <person name="Nagasaki K."/>
            <person name="Hano T."/>
            <person name="Tomaru Y."/>
        </authorList>
    </citation>
    <scope>NUCLEOTIDE SEQUENCE [LARGE SCALE GENOMIC DNA]</scope>
    <source>
        <strain evidence="10 11">NIES-3715</strain>
    </source>
</reference>
<dbReference type="PROSITE" id="PS50192">
    <property type="entry name" value="T_SNARE"/>
    <property type="match status" value="1"/>
</dbReference>
<keyword evidence="2" id="KW-0813">Transport</keyword>
<evidence type="ECO:0000313" key="11">
    <source>
        <dbReference type="Proteomes" id="UP001054902"/>
    </source>
</evidence>
<feature type="coiled-coil region" evidence="7">
    <location>
        <begin position="36"/>
        <end position="93"/>
    </location>
</feature>
<evidence type="ECO:0000256" key="7">
    <source>
        <dbReference type="SAM" id="Coils"/>
    </source>
</evidence>
<accession>A0AAD3HCR5</accession>
<evidence type="ECO:0000256" key="3">
    <source>
        <dbReference type="ARBA" id="ARBA00022692"/>
    </source>
</evidence>
<evidence type="ECO:0000259" key="9">
    <source>
        <dbReference type="PROSITE" id="PS50192"/>
    </source>
</evidence>
<dbReference type="GO" id="GO:0000149">
    <property type="term" value="F:SNARE binding"/>
    <property type="evidence" value="ECO:0007669"/>
    <property type="project" value="TreeGrafter"/>
</dbReference>
<proteinExistence type="predicted"/>
<dbReference type="CDD" id="cd15861">
    <property type="entry name" value="SNARE_SNAP25N_23N_29N_SEC9N"/>
    <property type="match status" value="1"/>
</dbReference>
<evidence type="ECO:0000256" key="8">
    <source>
        <dbReference type="SAM" id="Phobius"/>
    </source>
</evidence>
<feature type="domain" description="T-SNARE coiled-coil homology" evidence="9">
    <location>
        <begin position="128"/>
        <end position="190"/>
    </location>
</feature>
<keyword evidence="6 8" id="KW-0472">Membrane</keyword>
<dbReference type="PANTHER" id="PTHR21230:SF79">
    <property type="entry name" value="T-SNARE COILED-COIL HOMOLOGY DOMAIN-CONTAINING PROTEIN"/>
    <property type="match status" value="1"/>
</dbReference>
<dbReference type="GO" id="GO:0005484">
    <property type="term" value="F:SNAP receptor activity"/>
    <property type="evidence" value="ECO:0007669"/>
    <property type="project" value="InterPro"/>
</dbReference>
<dbReference type="EMBL" id="BLLK01000062">
    <property type="protein sequence ID" value="GFH58414.1"/>
    <property type="molecule type" value="Genomic_DNA"/>
</dbReference>
<gene>
    <name evidence="10" type="ORF">CTEN210_14890</name>
</gene>
<dbReference type="GO" id="GO:0006906">
    <property type="term" value="P:vesicle fusion"/>
    <property type="evidence" value="ECO:0007669"/>
    <property type="project" value="TreeGrafter"/>
</dbReference>
<evidence type="ECO:0000256" key="1">
    <source>
        <dbReference type="ARBA" id="ARBA00004211"/>
    </source>
</evidence>
<feature type="transmembrane region" description="Helical" evidence="8">
    <location>
        <begin position="199"/>
        <end position="220"/>
    </location>
</feature>
<evidence type="ECO:0000256" key="2">
    <source>
        <dbReference type="ARBA" id="ARBA00022448"/>
    </source>
</evidence>
<dbReference type="InterPro" id="IPR044766">
    <property type="entry name" value="NPSN/SNAP25-like_N_SNARE"/>
</dbReference>
<keyword evidence="7" id="KW-0175">Coiled coil</keyword>
<dbReference type="InterPro" id="IPR056173">
    <property type="entry name" value="Sec20_C"/>
</dbReference>
<dbReference type="Gene3D" id="1.20.5.110">
    <property type="match status" value="1"/>
</dbReference>
<comment type="subcellular location">
    <subcellularLocation>
        <location evidence="1">Membrane</location>
        <topology evidence="1">Single-pass type IV membrane protein</topology>
    </subcellularLocation>
</comment>
<dbReference type="PANTHER" id="PTHR21230">
    <property type="entry name" value="VESICLE TRANSPORT V-SNARE PROTEIN VTI1-RELATED"/>
    <property type="match status" value="1"/>
</dbReference>
<keyword evidence="4" id="KW-0653">Protein transport</keyword>
<dbReference type="GO" id="GO:0012507">
    <property type="term" value="C:ER to Golgi transport vesicle membrane"/>
    <property type="evidence" value="ECO:0007669"/>
    <property type="project" value="TreeGrafter"/>
</dbReference>
<dbReference type="InterPro" id="IPR000727">
    <property type="entry name" value="T_SNARE_dom"/>
</dbReference>
<dbReference type="GO" id="GO:0031201">
    <property type="term" value="C:SNARE complex"/>
    <property type="evidence" value="ECO:0007669"/>
    <property type="project" value="InterPro"/>
</dbReference>
<dbReference type="GO" id="GO:0031902">
    <property type="term" value="C:late endosome membrane"/>
    <property type="evidence" value="ECO:0007669"/>
    <property type="project" value="TreeGrafter"/>
</dbReference>
<keyword evidence="3 8" id="KW-0812">Transmembrane</keyword>
<sequence>MADIDYWKDSISNDIEVVRSIIRSIPTDSLDQKASLDNAERRLRSIKGNTRSFKAEIRLLADPSERNSYKAELKRYEQTVAELTAEIKNMRSEGNREALFIGANGDGGPDCIEDNPVAAGDALLNDASRLQDKTQESLLNTQKMIAESKEVGMGTVEELQRQREQLNNIDKDVMRMENSLDRADKLIKTFGKRMATDRLIQCFACTNVLLLVGVVIYVVVKGGLAKTREELAPESPVGGNDNSEVSRMLRGALGW</sequence>